<dbReference type="Pfam" id="PF13602">
    <property type="entry name" value="ADH_zinc_N_2"/>
    <property type="match status" value="1"/>
</dbReference>
<keyword evidence="4" id="KW-1185">Reference proteome</keyword>
<dbReference type="InterPro" id="IPR011032">
    <property type="entry name" value="GroES-like_sf"/>
</dbReference>
<name>A0ABW4D8Q1_9LACO</name>
<evidence type="ECO:0000313" key="4">
    <source>
        <dbReference type="Proteomes" id="UP001597189"/>
    </source>
</evidence>
<dbReference type="CDD" id="cd05289">
    <property type="entry name" value="MDR_like_2"/>
    <property type="match status" value="1"/>
</dbReference>
<sequence length="336" mass="36696">MTKTMRAALITHYRQAVPVIQRVPLPTPNANDVLVQIKAASINPIDLKTMAGGLKFLLPYQMPLIIGSDFAGTVVAVGTHVTDFQVGDAVYGRPRKHRIGTFAEYLAVDQADIALKPRNLSFTEAAAIPLVGLTSYQALHDLLRLRPGQRVLIQAGAGGIGTVAIQLAKTLGAKVTTTTSQKNTAFVQSLGADKVIDYHHEDFATTLSGYDAVFDTLGGPNLLRAFQIVKPGGRVVSISGLPDAKFARSYGLPWWKRQLIRLASHRLTQTAKRAHVSYHFLFMKPSHAQLTILTDLIAQERLRPIIDRTFPLTELPEALAYSHQGHARGKIVVTMV</sequence>
<dbReference type="Pfam" id="PF08240">
    <property type="entry name" value="ADH_N"/>
    <property type="match status" value="1"/>
</dbReference>
<comment type="caution">
    <text evidence="3">The sequence shown here is derived from an EMBL/GenBank/DDBJ whole genome shotgun (WGS) entry which is preliminary data.</text>
</comment>
<dbReference type="RefSeq" id="WP_203646466.1">
    <property type="nucleotide sequence ID" value="NZ_BOLN01000010.1"/>
</dbReference>
<gene>
    <name evidence="3" type="ORF">ACFQ44_11805</name>
</gene>
<dbReference type="InterPro" id="IPR002364">
    <property type="entry name" value="Quin_OxRdtase/zeta-crystal_CS"/>
</dbReference>
<evidence type="ECO:0000313" key="3">
    <source>
        <dbReference type="EMBL" id="MFD1456343.1"/>
    </source>
</evidence>
<reference evidence="4" key="1">
    <citation type="journal article" date="2019" name="Int. J. Syst. Evol. Microbiol.">
        <title>The Global Catalogue of Microorganisms (GCM) 10K type strain sequencing project: providing services to taxonomists for standard genome sequencing and annotation.</title>
        <authorList>
            <consortium name="The Broad Institute Genomics Platform"/>
            <consortium name="The Broad Institute Genome Sequencing Center for Infectious Disease"/>
            <person name="Wu L."/>
            <person name="Ma J."/>
        </authorList>
    </citation>
    <scope>NUCLEOTIDE SEQUENCE [LARGE SCALE GENOMIC DNA]</scope>
    <source>
        <strain evidence="4">CCM 8979</strain>
    </source>
</reference>
<dbReference type="EMBL" id="JBHTOD010000010">
    <property type="protein sequence ID" value="MFD1456343.1"/>
    <property type="molecule type" value="Genomic_DNA"/>
</dbReference>
<dbReference type="SUPFAM" id="SSF51735">
    <property type="entry name" value="NAD(P)-binding Rossmann-fold domains"/>
    <property type="match status" value="1"/>
</dbReference>
<keyword evidence="1 3" id="KW-0560">Oxidoreductase</keyword>
<dbReference type="InterPro" id="IPR036291">
    <property type="entry name" value="NAD(P)-bd_dom_sf"/>
</dbReference>
<dbReference type="SUPFAM" id="SSF50129">
    <property type="entry name" value="GroES-like"/>
    <property type="match status" value="1"/>
</dbReference>
<dbReference type="GO" id="GO:0016491">
    <property type="term" value="F:oxidoreductase activity"/>
    <property type="evidence" value="ECO:0007669"/>
    <property type="project" value="UniProtKB-KW"/>
</dbReference>
<dbReference type="Proteomes" id="UP001597189">
    <property type="component" value="Unassembled WGS sequence"/>
</dbReference>
<dbReference type="InterPro" id="IPR020843">
    <property type="entry name" value="ER"/>
</dbReference>
<dbReference type="PANTHER" id="PTHR11695:SF294">
    <property type="entry name" value="RETICULON-4-INTERACTING PROTEIN 1, MITOCHONDRIAL"/>
    <property type="match status" value="1"/>
</dbReference>
<dbReference type="Gene3D" id="3.90.180.10">
    <property type="entry name" value="Medium-chain alcohol dehydrogenases, catalytic domain"/>
    <property type="match status" value="1"/>
</dbReference>
<feature type="domain" description="Enoyl reductase (ER)" evidence="2">
    <location>
        <begin position="14"/>
        <end position="333"/>
    </location>
</feature>
<dbReference type="PROSITE" id="PS01162">
    <property type="entry name" value="QOR_ZETA_CRYSTAL"/>
    <property type="match status" value="1"/>
</dbReference>
<dbReference type="EC" id="1.-.-.-" evidence="3"/>
<proteinExistence type="predicted"/>
<dbReference type="InterPro" id="IPR050700">
    <property type="entry name" value="YIM1/Zinc_Alcohol_DH_Fams"/>
</dbReference>
<protein>
    <submittedName>
        <fullName evidence="3">NADP-dependent oxidoreductase</fullName>
        <ecNumber evidence="3">1.-.-.-</ecNumber>
    </submittedName>
</protein>
<dbReference type="PANTHER" id="PTHR11695">
    <property type="entry name" value="ALCOHOL DEHYDROGENASE RELATED"/>
    <property type="match status" value="1"/>
</dbReference>
<accession>A0ABW4D8Q1</accession>
<organism evidence="3 4">
    <name type="scientific">Levilactobacillus lanxiensis</name>
    <dbReference type="NCBI Taxonomy" id="2799568"/>
    <lineage>
        <taxon>Bacteria</taxon>
        <taxon>Bacillati</taxon>
        <taxon>Bacillota</taxon>
        <taxon>Bacilli</taxon>
        <taxon>Lactobacillales</taxon>
        <taxon>Lactobacillaceae</taxon>
        <taxon>Levilactobacillus</taxon>
    </lineage>
</organism>
<dbReference type="InterPro" id="IPR013154">
    <property type="entry name" value="ADH-like_N"/>
</dbReference>
<dbReference type="SMART" id="SM00829">
    <property type="entry name" value="PKS_ER"/>
    <property type="match status" value="1"/>
</dbReference>
<evidence type="ECO:0000259" key="2">
    <source>
        <dbReference type="SMART" id="SM00829"/>
    </source>
</evidence>
<evidence type="ECO:0000256" key="1">
    <source>
        <dbReference type="ARBA" id="ARBA00023002"/>
    </source>
</evidence>
<dbReference type="Gene3D" id="3.40.50.720">
    <property type="entry name" value="NAD(P)-binding Rossmann-like Domain"/>
    <property type="match status" value="1"/>
</dbReference>